<gene>
    <name evidence="2" type="ORF">ATANTOWER_007368</name>
</gene>
<dbReference type="Proteomes" id="UP001345963">
    <property type="component" value="Unassembled WGS sequence"/>
</dbReference>
<evidence type="ECO:0000256" key="1">
    <source>
        <dbReference type="SAM" id="Phobius"/>
    </source>
</evidence>
<comment type="caution">
    <text evidence="2">The sequence shown here is derived from an EMBL/GenBank/DDBJ whole genome shotgun (WGS) entry which is preliminary data.</text>
</comment>
<keyword evidence="1" id="KW-0812">Transmembrane</keyword>
<feature type="transmembrane region" description="Helical" evidence="1">
    <location>
        <begin position="16"/>
        <end position="36"/>
    </location>
</feature>
<reference evidence="2 3" key="1">
    <citation type="submission" date="2021-07" db="EMBL/GenBank/DDBJ databases">
        <authorList>
            <person name="Palmer J.M."/>
        </authorList>
    </citation>
    <scope>NUCLEOTIDE SEQUENCE [LARGE SCALE GENOMIC DNA]</scope>
    <source>
        <strain evidence="2 3">AT_MEX2019</strain>
        <tissue evidence="2">Muscle</tissue>
    </source>
</reference>
<keyword evidence="1" id="KW-0472">Membrane</keyword>
<protein>
    <recommendedName>
        <fullName evidence="4">ATP synthase F0 subunit 8</fullName>
    </recommendedName>
</protein>
<keyword evidence="3" id="KW-1185">Reference proteome</keyword>
<evidence type="ECO:0000313" key="3">
    <source>
        <dbReference type="Proteomes" id="UP001345963"/>
    </source>
</evidence>
<name>A0ABU7CI94_9TELE</name>
<keyword evidence="1" id="KW-1133">Transmembrane helix</keyword>
<accession>A0ABU7CI94</accession>
<sequence>MSLSGETVFRAIEVPLFWLGALTAAWLLVCCVYSLLSGFRVWVLGNGSLVSPNKLGKWADRRWPWE</sequence>
<evidence type="ECO:0000313" key="2">
    <source>
        <dbReference type="EMBL" id="MED6261600.1"/>
    </source>
</evidence>
<evidence type="ECO:0008006" key="4">
    <source>
        <dbReference type="Google" id="ProtNLM"/>
    </source>
</evidence>
<dbReference type="EMBL" id="JAHUTI010090366">
    <property type="protein sequence ID" value="MED6261600.1"/>
    <property type="molecule type" value="Genomic_DNA"/>
</dbReference>
<organism evidence="2 3">
    <name type="scientific">Ataeniobius toweri</name>
    <dbReference type="NCBI Taxonomy" id="208326"/>
    <lineage>
        <taxon>Eukaryota</taxon>
        <taxon>Metazoa</taxon>
        <taxon>Chordata</taxon>
        <taxon>Craniata</taxon>
        <taxon>Vertebrata</taxon>
        <taxon>Euteleostomi</taxon>
        <taxon>Actinopterygii</taxon>
        <taxon>Neopterygii</taxon>
        <taxon>Teleostei</taxon>
        <taxon>Neoteleostei</taxon>
        <taxon>Acanthomorphata</taxon>
        <taxon>Ovalentaria</taxon>
        <taxon>Atherinomorphae</taxon>
        <taxon>Cyprinodontiformes</taxon>
        <taxon>Goodeidae</taxon>
        <taxon>Ataeniobius</taxon>
    </lineage>
</organism>
<proteinExistence type="predicted"/>